<evidence type="ECO:0000259" key="1">
    <source>
        <dbReference type="Pfam" id="PF13004"/>
    </source>
</evidence>
<feature type="domain" description="BACON" evidence="1">
    <location>
        <begin position="57"/>
        <end position="104"/>
    </location>
</feature>
<gene>
    <name evidence="2" type="ORF">HMPREF9442_01455</name>
</gene>
<keyword evidence="3" id="KW-1185">Reference proteome</keyword>
<accession>F3QTD8</accession>
<dbReference type="AlphaFoldDB" id="F3QTD8"/>
<dbReference type="EMBL" id="AFBR01000036">
    <property type="protein sequence ID" value="EGG54663.1"/>
    <property type="molecule type" value="Genomic_DNA"/>
</dbReference>
<dbReference type="Proteomes" id="UP000005546">
    <property type="component" value="Unassembled WGS sequence"/>
</dbReference>
<dbReference type="OrthoDB" id="1050710at2"/>
<dbReference type="Gene3D" id="2.60.40.10">
    <property type="entry name" value="Immunoglobulins"/>
    <property type="match status" value="1"/>
</dbReference>
<evidence type="ECO:0000313" key="2">
    <source>
        <dbReference type="EMBL" id="EGG54663.1"/>
    </source>
</evidence>
<dbReference type="STRING" id="762982.HMPREF9442_01455"/>
<proteinExistence type="predicted"/>
<dbReference type="HOGENOM" id="CLU_815983_0_0_10"/>
<dbReference type="eggNOG" id="ENOG5033P2X">
    <property type="taxonomic scope" value="Bacteria"/>
</dbReference>
<evidence type="ECO:0000313" key="3">
    <source>
        <dbReference type="Proteomes" id="UP000005546"/>
    </source>
</evidence>
<name>F3QTD8_9BACT</name>
<reference evidence="2 3" key="1">
    <citation type="submission" date="2011-02" db="EMBL/GenBank/DDBJ databases">
        <authorList>
            <person name="Weinstock G."/>
            <person name="Sodergren E."/>
            <person name="Clifton S."/>
            <person name="Fulton L."/>
            <person name="Fulton B."/>
            <person name="Courtney L."/>
            <person name="Fronick C."/>
            <person name="Harrison M."/>
            <person name="Strong C."/>
            <person name="Farmer C."/>
            <person name="Delahaunty K."/>
            <person name="Markovic C."/>
            <person name="Hall O."/>
            <person name="Minx P."/>
            <person name="Tomlinson C."/>
            <person name="Mitreva M."/>
            <person name="Hou S."/>
            <person name="Chen J."/>
            <person name="Wollam A."/>
            <person name="Pepin K.H."/>
            <person name="Johnson M."/>
            <person name="Bhonagiri V."/>
            <person name="Zhang X."/>
            <person name="Suruliraj S."/>
            <person name="Warren W."/>
            <person name="Chinwalla A."/>
            <person name="Mardis E.R."/>
            <person name="Wilson R.K."/>
        </authorList>
    </citation>
    <scope>NUCLEOTIDE SEQUENCE [LARGE SCALE GENOMIC DNA]</scope>
    <source>
        <strain evidence="2 3">YIT 11841</strain>
    </source>
</reference>
<organism evidence="2 3">
    <name type="scientific">Paraprevotella xylaniphila YIT 11841</name>
    <dbReference type="NCBI Taxonomy" id="762982"/>
    <lineage>
        <taxon>Bacteria</taxon>
        <taxon>Pseudomonadati</taxon>
        <taxon>Bacteroidota</taxon>
        <taxon>Bacteroidia</taxon>
        <taxon>Bacteroidales</taxon>
        <taxon>Prevotellaceae</taxon>
        <taxon>Paraprevotella</taxon>
    </lineage>
</organism>
<protein>
    <submittedName>
        <fullName evidence="2">Conserved domain protein</fullName>
    </submittedName>
</protein>
<dbReference type="Pfam" id="PF13004">
    <property type="entry name" value="BACON"/>
    <property type="match status" value="1"/>
</dbReference>
<sequence>MKKTSIILCALATGFFTGCSDDDEAVKPQVTVVDINFKAAASEGYILLNGQHATAVSSDNWCRLKQDGDTIFVTVEDNTDIEGRNAIVTITYADGTQKQIPINQQGGFFRVEATEGLHATDSINAVSLSVTSAFEYTVNISSDWVSYEKNEEGITFTFKKNLSGFPRHTSVNIDCEKMNKQFTTSLYQYSVDDLMGEWTAHFINSRNQPTTCNVTLDRNTNGTISVTGMPENLVLKAQQTDEHSFAFKMGEDLGFFQDSYKIYLNGISSDGTIYSFDTEKRKISYTSSLKCTPEGYECNFTADSTFTDGIEMDGVVVTAYDQAGNKQGTVEAFRQLQLKR</sequence>
<dbReference type="PROSITE" id="PS51257">
    <property type="entry name" value="PROKAR_LIPOPROTEIN"/>
    <property type="match status" value="1"/>
</dbReference>
<comment type="caution">
    <text evidence="2">The sequence shown here is derived from an EMBL/GenBank/DDBJ whole genome shotgun (WGS) entry which is preliminary data.</text>
</comment>
<dbReference type="InterPro" id="IPR024361">
    <property type="entry name" value="BACON"/>
</dbReference>
<dbReference type="InterPro" id="IPR013783">
    <property type="entry name" value="Ig-like_fold"/>
</dbReference>
<dbReference type="GeneID" id="98397921"/>
<dbReference type="RefSeq" id="WP_008626552.1">
    <property type="nucleotide sequence ID" value="NZ_GL883837.1"/>
</dbReference>